<evidence type="ECO:0000313" key="3">
    <source>
        <dbReference type="Proteomes" id="UP000660745"/>
    </source>
</evidence>
<keyword evidence="1" id="KW-0472">Membrane</keyword>
<protein>
    <submittedName>
        <fullName evidence="2">Uncharacterized protein</fullName>
    </submittedName>
</protein>
<dbReference type="Proteomes" id="UP000660745">
    <property type="component" value="Unassembled WGS sequence"/>
</dbReference>
<organism evidence="2 3">
    <name type="scientific">Nonomuraea glycinis</name>
    <dbReference type="NCBI Taxonomy" id="2047744"/>
    <lineage>
        <taxon>Bacteria</taxon>
        <taxon>Bacillati</taxon>
        <taxon>Actinomycetota</taxon>
        <taxon>Actinomycetes</taxon>
        <taxon>Streptosporangiales</taxon>
        <taxon>Streptosporangiaceae</taxon>
        <taxon>Nonomuraea</taxon>
    </lineage>
</organism>
<reference evidence="2" key="2">
    <citation type="submission" date="2020-09" db="EMBL/GenBank/DDBJ databases">
        <authorList>
            <person name="Sun Q."/>
            <person name="Zhou Y."/>
        </authorList>
    </citation>
    <scope>NUCLEOTIDE SEQUENCE</scope>
    <source>
        <strain evidence="2">CGMCC 4.7430</strain>
    </source>
</reference>
<accession>A0A918ABW7</accession>
<sequence length="135" mass="14520">MPAPLRAARVIMALQFVLGLVGLIFGWLGTASALGMNVSGGLPLAGLMVFLTATLALQAWLMGRLDSRMRWVRRAVLGFEVLVISTDVIMGALDPGLTVRSFLVILPLPTIVIVLLLLPSSGTWFDRPHGSNNLR</sequence>
<feature type="transmembrane region" description="Helical" evidence="1">
    <location>
        <begin position="99"/>
        <end position="118"/>
    </location>
</feature>
<dbReference type="AlphaFoldDB" id="A0A918ABW7"/>
<reference evidence="2" key="1">
    <citation type="journal article" date="2014" name="Int. J. Syst. Evol. Microbiol.">
        <title>Complete genome sequence of Corynebacterium casei LMG S-19264T (=DSM 44701T), isolated from a smear-ripened cheese.</title>
        <authorList>
            <consortium name="US DOE Joint Genome Institute (JGI-PGF)"/>
            <person name="Walter F."/>
            <person name="Albersmeier A."/>
            <person name="Kalinowski J."/>
            <person name="Ruckert C."/>
        </authorList>
    </citation>
    <scope>NUCLEOTIDE SEQUENCE</scope>
    <source>
        <strain evidence="2">CGMCC 4.7430</strain>
    </source>
</reference>
<comment type="caution">
    <text evidence="2">The sequence shown here is derived from an EMBL/GenBank/DDBJ whole genome shotgun (WGS) entry which is preliminary data.</text>
</comment>
<proteinExistence type="predicted"/>
<keyword evidence="1" id="KW-0812">Transmembrane</keyword>
<keyword evidence="3" id="KW-1185">Reference proteome</keyword>
<keyword evidence="1" id="KW-1133">Transmembrane helix</keyword>
<feature type="transmembrane region" description="Helical" evidence="1">
    <location>
        <begin position="75"/>
        <end position="93"/>
    </location>
</feature>
<name>A0A918ABW7_9ACTN</name>
<feature type="transmembrane region" description="Helical" evidence="1">
    <location>
        <begin position="7"/>
        <end position="28"/>
    </location>
</feature>
<dbReference type="EMBL" id="BMNK01000012">
    <property type="protein sequence ID" value="GGP12615.1"/>
    <property type="molecule type" value="Genomic_DNA"/>
</dbReference>
<feature type="transmembrane region" description="Helical" evidence="1">
    <location>
        <begin position="40"/>
        <end position="63"/>
    </location>
</feature>
<evidence type="ECO:0000313" key="2">
    <source>
        <dbReference type="EMBL" id="GGP12615.1"/>
    </source>
</evidence>
<gene>
    <name evidence="2" type="ORF">GCM10012278_61120</name>
</gene>
<evidence type="ECO:0000256" key="1">
    <source>
        <dbReference type="SAM" id="Phobius"/>
    </source>
</evidence>